<dbReference type="Proteomes" id="UP000076154">
    <property type="component" value="Unassembled WGS sequence"/>
</dbReference>
<feature type="coiled-coil region" evidence="1">
    <location>
        <begin position="347"/>
        <end position="374"/>
    </location>
</feature>
<feature type="region of interest" description="Disordered" evidence="2">
    <location>
        <begin position="138"/>
        <end position="159"/>
    </location>
</feature>
<gene>
    <name evidence="4" type="ORF">Hypma_012834</name>
</gene>
<sequence length="769" mass="84963">MLSANVTETPRPRPPAKTRRSASLLKTATPPPSYAAAFTLTPEGKPRLDTLLGSPMPATFQRVGWDTGSPDRQVSPTSEEDMEWMKEKSQEELSELLVKADDLIKERETELGVASAVCKELYDNNVALKSKHQALLARLPSSPSPSPSPEPMSRTSSRYSISLSRPISEFDTSPLPSSFKGHARKISVSNAEISHLADQNAELLEKLERIESESFSADQSGRRVLKRLEKEISTLREELEKTQAKSEELEEKTRVGFGWDSEQVVQEVWRKKQEREARFRAMRNLGHNGDDEGGSEVRNFAPEGSVFGAPFSFFPPGDTPRRLTGTPNNRQPSAPAPFTPHPESTLISQLLEKIQELEETNVRIIEQQNETTNQLNAMQRETEHISKVYECFADENIIELASETDPPHGNGDRASRDETIRFRSFKRNLETQFSDSPNMDEFPRSLNISTTSRARKSVVGLFDGSEENNRGGSTPDQLRSFSLPIPFASSPRSEGHRSSRSVGSTGLVSPALSSLSLSPSPTHPSNPFNPPHRTLEAELGNEFKDGWGLSAGNPHLRTNSLYDLTQISAPPSPSPSPMSHQHSRSRSSIHEPDALPTPMSMGNSALRLSVEPPTPDKVPTAGRNRGDGPGNRSLRYHRMSETVKSRTSKWVDGRFKDTLTGHVSLAHVGNLPATSQPSTPMPQRLANAFDAVVDNVSGPAGRRSTHDSEDKKVQVEKGKPRGLGAIMLEFWLWLQFAIIILVFLWAMAKRGPKSVLGEAAHRRTVSSSH</sequence>
<dbReference type="EMBL" id="LUEZ02000071">
    <property type="protein sequence ID" value="RDB20117.1"/>
    <property type="molecule type" value="Genomic_DNA"/>
</dbReference>
<feature type="region of interest" description="Disordered" evidence="2">
    <location>
        <begin position="697"/>
        <end position="716"/>
    </location>
</feature>
<feature type="compositionally biased region" description="Pro residues" evidence="2">
    <location>
        <begin position="521"/>
        <end position="530"/>
    </location>
</feature>
<evidence type="ECO:0000256" key="2">
    <source>
        <dbReference type="SAM" id="MobiDB-lite"/>
    </source>
</evidence>
<accession>A0A369JHS3</accession>
<feature type="region of interest" description="Disordered" evidence="2">
    <location>
        <begin position="565"/>
        <end position="634"/>
    </location>
</feature>
<keyword evidence="5" id="KW-1185">Reference proteome</keyword>
<evidence type="ECO:0000313" key="4">
    <source>
        <dbReference type="EMBL" id="RDB20117.1"/>
    </source>
</evidence>
<protein>
    <submittedName>
        <fullName evidence="4">Uncharacterized protein</fullName>
    </submittedName>
</protein>
<evidence type="ECO:0000256" key="1">
    <source>
        <dbReference type="SAM" id="Coils"/>
    </source>
</evidence>
<feature type="region of interest" description="Disordered" evidence="2">
    <location>
        <begin position="1"/>
        <end position="34"/>
    </location>
</feature>
<dbReference type="AlphaFoldDB" id="A0A369JHS3"/>
<proteinExistence type="predicted"/>
<keyword evidence="3" id="KW-0812">Transmembrane</keyword>
<feature type="transmembrane region" description="Helical" evidence="3">
    <location>
        <begin position="730"/>
        <end position="748"/>
    </location>
</feature>
<reference evidence="4" key="1">
    <citation type="submission" date="2018-04" db="EMBL/GenBank/DDBJ databases">
        <title>Whole genome sequencing of Hypsizygus marmoreus.</title>
        <authorList>
            <person name="Choi I.-G."/>
            <person name="Min B."/>
            <person name="Kim J.-G."/>
            <person name="Kim S."/>
            <person name="Oh Y.-L."/>
            <person name="Kong W.-S."/>
            <person name="Park H."/>
            <person name="Jeong J."/>
            <person name="Song E.-S."/>
        </authorList>
    </citation>
    <scope>NUCLEOTIDE SEQUENCE [LARGE SCALE GENOMIC DNA]</scope>
    <source>
        <strain evidence="4">51987-8</strain>
    </source>
</reference>
<keyword evidence="1" id="KW-0175">Coiled coil</keyword>
<evidence type="ECO:0000313" key="5">
    <source>
        <dbReference type="Proteomes" id="UP000076154"/>
    </source>
</evidence>
<feature type="region of interest" description="Disordered" evidence="2">
    <location>
        <begin position="460"/>
        <end position="534"/>
    </location>
</feature>
<feature type="compositionally biased region" description="Polar residues" evidence="2">
    <location>
        <begin position="470"/>
        <end position="480"/>
    </location>
</feature>
<name>A0A369JHS3_HYPMA</name>
<dbReference type="OrthoDB" id="2670688at2759"/>
<feature type="compositionally biased region" description="Basic and acidic residues" evidence="2">
    <location>
        <begin position="704"/>
        <end position="716"/>
    </location>
</feature>
<keyword evidence="3" id="KW-1133">Transmembrane helix</keyword>
<comment type="caution">
    <text evidence="4">The sequence shown here is derived from an EMBL/GenBank/DDBJ whole genome shotgun (WGS) entry which is preliminary data.</text>
</comment>
<feature type="coiled-coil region" evidence="1">
    <location>
        <begin position="193"/>
        <end position="252"/>
    </location>
</feature>
<organism evidence="4 5">
    <name type="scientific">Hypsizygus marmoreus</name>
    <name type="common">White beech mushroom</name>
    <name type="synonym">Agaricus marmoreus</name>
    <dbReference type="NCBI Taxonomy" id="39966"/>
    <lineage>
        <taxon>Eukaryota</taxon>
        <taxon>Fungi</taxon>
        <taxon>Dikarya</taxon>
        <taxon>Basidiomycota</taxon>
        <taxon>Agaricomycotina</taxon>
        <taxon>Agaricomycetes</taxon>
        <taxon>Agaricomycetidae</taxon>
        <taxon>Agaricales</taxon>
        <taxon>Tricholomatineae</taxon>
        <taxon>Lyophyllaceae</taxon>
        <taxon>Hypsizygus</taxon>
    </lineage>
</organism>
<feature type="compositionally biased region" description="Low complexity" evidence="2">
    <location>
        <begin position="507"/>
        <end position="520"/>
    </location>
</feature>
<dbReference type="InParanoid" id="A0A369JHS3"/>
<feature type="region of interest" description="Disordered" evidence="2">
    <location>
        <begin position="313"/>
        <end position="343"/>
    </location>
</feature>
<keyword evidence="3" id="KW-0472">Membrane</keyword>
<evidence type="ECO:0000256" key="3">
    <source>
        <dbReference type="SAM" id="Phobius"/>
    </source>
</evidence>
<dbReference type="STRING" id="39966.A0A369JHS3"/>